<dbReference type="Proteomes" id="UP001163324">
    <property type="component" value="Chromosome 5"/>
</dbReference>
<sequence>MRLSIASTAALFLAGAASAASSWAFSDATVQIVSKAAGDAQKHVFTDKDGVGSALSWRKDDSIKVELTAKEGSKKQRPHQAFVVLKDAGSGLEASFPFAVKESGKGVAEISYKKMPRQFRLTRDRLEASIVLGSFGSTQPSITNNVFQVEFAADADTKLAVYKPQERYGKKEEIHHIFREDAKSPPMAISAIFSLLVMATVPAAVIGWVIMGANVDDMGKALSSAPIAHAAFFGSLIAMEAVFVGYYVSWKLLPTLPIMIVVGGIMSSSTSDTNFRYPTVEETLSHPAYKSCIWNLIPDREGLLPVGKGRGAPADISWQIHGEGPIKVCLLMGLAGVKTSWQRQTRYFGHDRRDQYSVLILDNRGMGDSGKPLGRYSTSMMAADVLEVLDHVGWGGTTSEDSDEQQEQQVHLVGISLGGMIAQEVACAAPRRLRSLSLLCTSAQVRNATSYAESAAEMLSFLRPKSTELAIRDTAGKIFAEDFLRAPDAETDAPVPGVTPFCAAPVAPAATAAVAPETETETATTTEGADPAARFDCNFQRFQAQELRKRLAPGQFTVPGFLSQLVAAGWHRKSDAQLRAMADAVGRANIMVVHGAADRMIVPSNGERLIEVIEPGTSFFVEGMGHVPLMERQKWFNETLEEKLLAWSKA</sequence>
<gene>
    <name evidence="1" type="ORF">N3K66_005798</name>
</gene>
<dbReference type="EMBL" id="CM047944">
    <property type="protein sequence ID" value="KAI9899337.1"/>
    <property type="molecule type" value="Genomic_DNA"/>
</dbReference>
<evidence type="ECO:0000313" key="2">
    <source>
        <dbReference type="Proteomes" id="UP001163324"/>
    </source>
</evidence>
<proteinExistence type="predicted"/>
<name>A0ACC0V0K0_9HYPO</name>
<accession>A0ACC0V0K0</accession>
<reference evidence="1" key="1">
    <citation type="submission" date="2022-10" db="EMBL/GenBank/DDBJ databases">
        <title>Complete Genome of Trichothecium roseum strain YXFP-22015, a Plant Pathogen Isolated from Citrus.</title>
        <authorList>
            <person name="Wang Y."/>
            <person name="Zhu L."/>
        </authorList>
    </citation>
    <scope>NUCLEOTIDE SEQUENCE</scope>
    <source>
        <strain evidence="1">YXFP-22015</strain>
    </source>
</reference>
<organism evidence="1 2">
    <name type="scientific">Trichothecium roseum</name>
    <dbReference type="NCBI Taxonomy" id="47278"/>
    <lineage>
        <taxon>Eukaryota</taxon>
        <taxon>Fungi</taxon>
        <taxon>Dikarya</taxon>
        <taxon>Ascomycota</taxon>
        <taxon>Pezizomycotina</taxon>
        <taxon>Sordariomycetes</taxon>
        <taxon>Hypocreomycetidae</taxon>
        <taxon>Hypocreales</taxon>
        <taxon>Hypocreales incertae sedis</taxon>
        <taxon>Trichothecium</taxon>
    </lineage>
</organism>
<comment type="caution">
    <text evidence="1">The sequence shown here is derived from an EMBL/GenBank/DDBJ whole genome shotgun (WGS) entry which is preliminary data.</text>
</comment>
<protein>
    <submittedName>
        <fullName evidence="1">Uncharacterized protein</fullName>
    </submittedName>
</protein>
<evidence type="ECO:0000313" key="1">
    <source>
        <dbReference type="EMBL" id="KAI9899337.1"/>
    </source>
</evidence>
<keyword evidence="2" id="KW-1185">Reference proteome</keyword>